<evidence type="ECO:0000256" key="6">
    <source>
        <dbReference type="ARBA" id="ARBA00022692"/>
    </source>
</evidence>
<dbReference type="Proteomes" id="UP000594454">
    <property type="component" value="Chromosome 3"/>
</dbReference>
<dbReference type="OrthoDB" id="9995836at2759"/>
<feature type="transmembrane region" description="Helical" evidence="9">
    <location>
        <begin position="293"/>
        <end position="316"/>
    </location>
</feature>
<keyword evidence="8 9" id="KW-0472">Membrane</keyword>
<feature type="transmembrane region" description="Helical" evidence="9">
    <location>
        <begin position="328"/>
        <end position="350"/>
    </location>
</feature>
<dbReference type="Pfam" id="PF06237">
    <property type="entry name" value="SLC52_ribofla_tr"/>
    <property type="match status" value="1"/>
</dbReference>
<reference evidence="10 11" key="1">
    <citation type="submission" date="2020-11" db="EMBL/GenBank/DDBJ databases">
        <authorList>
            <person name="Wallbank WR R."/>
            <person name="Pardo Diaz C."/>
            <person name="Kozak K."/>
            <person name="Martin S."/>
            <person name="Jiggins C."/>
            <person name="Moest M."/>
            <person name="Warren A I."/>
            <person name="Generalovic N T."/>
            <person name="Byers J.R.P. K."/>
            <person name="Montejo-Kovacevich G."/>
            <person name="Yen C E."/>
        </authorList>
    </citation>
    <scope>NUCLEOTIDE SEQUENCE [LARGE SCALE GENOMIC DNA]</scope>
</reference>
<dbReference type="AlphaFoldDB" id="A0A7R8UNI8"/>
<feature type="transmembrane region" description="Helical" evidence="9">
    <location>
        <begin position="392"/>
        <end position="412"/>
    </location>
</feature>
<comment type="subcellular location">
    <subcellularLocation>
        <location evidence="2 9">Cell membrane</location>
        <topology evidence="2 9">Multi-pass membrane protein</topology>
    </subcellularLocation>
</comment>
<dbReference type="GO" id="GO:0005886">
    <property type="term" value="C:plasma membrane"/>
    <property type="evidence" value="ECO:0007669"/>
    <property type="project" value="UniProtKB-SubCell"/>
</dbReference>
<feature type="transmembrane region" description="Helical" evidence="9">
    <location>
        <begin position="164"/>
        <end position="184"/>
    </location>
</feature>
<feature type="transmembrane region" description="Helical" evidence="9">
    <location>
        <begin position="60"/>
        <end position="77"/>
    </location>
</feature>
<keyword evidence="7 9" id="KW-1133">Transmembrane helix</keyword>
<dbReference type="EMBL" id="LR899011">
    <property type="protein sequence ID" value="CAD7083996.1"/>
    <property type="molecule type" value="Genomic_DNA"/>
</dbReference>
<gene>
    <name evidence="10" type="ORF">HERILL_LOCUS6915</name>
</gene>
<evidence type="ECO:0000256" key="3">
    <source>
        <dbReference type="ARBA" id="ARBA00006366"/>
    </source>
</evidence>
<evidence type="ECO:0000256" key="2">
    <source>
        <dbReference type="ARBA" id="ARBA00004651"/>
    </source>
</evidence>
<comment type="catalytic activity">
    <reaction evidence="1 9">
        <text>riboflavin(in) = riboflavin(out)</text>
        <dbReference type="Rhea" id="RHEA:35015"/>
        <dbReference type="ChEBI" id="CHEBI:57986"/>
    </reaction>
</comment>
<comment type="function">
    <text evidence="9">Plasma membrane transporter mediating the uptake by cells of the water soluble vitamin B2/riboflavin that plays a key role in biochemical oxidation-reduction reactions of the carbohydrate, lipid, and amino acid metabolism.</text>
</comment>
<proteinExistence type="inferred from homology"/>
<keyword evidence="11" id="KW-1185">Reference proteome</keyword>
<evidence type="ECO:0000256" key="5">
    <source>
        <dbReference type="ARBA" id="ARBA00022475"/>
    </source>
</evidence>
<accession>A0A7R8UNI8</accession>
<evidence type="ECO:0000313" key="11">
    <source>
        <dbReference type="Proteomes" id="UP000594454"/>
    </source>
</evidence>
<comment type="similarity">
    <text evidence="3 9">Belongs to the riboflavin transporter family.</text>
</comment>
<feature type="transmembrane region" description="Helical" evidence="9">
    <location>
        <begin position="196"/>
        <end position="217"/>
    </location>
</feature>
<name>A0A7R8UNI8_HERIL</name>
<dbReference type="PANTHER" id="PTHR12929">
    <property type="entry name" value="SOLUTE CARRIER FAMILY 52"/>
    <property type="match status" value="1"/>
</dbReference>
<feature type="transmembrane region" description="Helical" evidence="9">
    <location>
        <begin position="424"/>
        <end position="446"/>
    </location>
</feature>
<feature type="transmembrane region" description="Helical" evidence="9">
    <location>
        <begin position="97"/>
        <end position="117"/>
    </location>
</feature>
<evidence type="ECO:0000313" key="10">
    <source>
        <dbReference type="EMBL" id="CAD7083996.1"/>
    </source>
</evidence>
<protein>
    <recommendedName>
        <fullName evidence="9">Riboflavin transporter</fullName>
    </recommendedName>
</protein>
<dbReference type="PANTHER" id="PTHR12929:SF10">
    <property type="entry name" value="RIBOFLAVIN TRANSPORTER"/>
    <property type="match status" value="1"/>
</dbReference>
<evidence type="ECO:0000256" key="4">
    <source>
        <dbReference type="ARBA" id="ARBA00022448"/>
    </source>
</evidence>
<evidence type="ECO:0000256" key="1">
    <source>
        <dbReference type="ARBA" id="ARBA00000215"/>
    </source>
</evidence>
<keyword evidence="4 9" id="KW-0813">Transport</keyword>
<dbReference type="InterPro" id="IPR009357">
    <property type="entry name" value="Riboflavin_transptr"/>
</dbReference>
<feature type="transmembrane region" description="Helical" evidence="9">
    <location>
        <begin position="357"/>
        <end position="380"/>
    </location>
</feature>
<evidence type="ECO:0000256" key="8">
    <source>
        <dbReference type="ARBA" id="ARBA00023136"/>
    </source>
</evidence>
<keyword evidence="5 9" id="KW-1003">Cell membrane</keyword>
<evidence type="ECO:0000256" key="7">
    <source>
        <dbReference type="ARBA" id="ARBA00022989"/>
    </source>
</evidence>
<dbReference type="GO" id="GO:0032217">
    <property type="term" value="F:riboflavin transmembrane transporter activity"/>
    <property type="evidence" value="ECO:0007669"/>
    <property type="project" value="UniProtKB-UniRule"/>
</dbReference>
<sequence>MKAAEVGPISMSSIAAEYRAVPTLNNSINASDKITEDSALLAKMHPKITKLKESFQNRSLVVDFLAILFGVGTWIGVNSTYVQLPLLVETAPEGWSLPSFLVVIIQLGNIGPLLYTLRERCSNSGIIKDSQLIYVLLVIGTIASILMSFMYTQTSIVANRPYSVSLFALVFFLALTGCTSSVLFMPYMGRFAETYLIMYFVGEGLSGFLPSVVALIQGNSNAMFRQRDLIRRFFFFFVFAMMICSTIAFFLLDNLKVCKKFYVTGKIGNGHTYEYDETETTTKQEIPKILSRWNYGFLLFLMAVVCLFGNGVFPSLQSYSCLPYGNVAYHLAVTFSSMANPIACFMAIFLPHTNIRSIVIMIVCGSVFTSYALVTASLSPSPPLINTTIGEVLIIFCWTILMGLVSYIKLCITTVMRSQGGKSLLWVGAIGQVGSAVGSILTFVLVNVLNLFESYQPC</sequence>
<feature type="transmembrane region" description="Helical" evidence="9">
    <location>
        <begin position="229"/>
        <end position="252"/>
    </location>
</feature>
<keyword evidence="6 9" id="KW-0812">Transmembrane</keyword>
<evidence type="ECO:0000256" key="9">
    <source>
        <dbReference type="RuleBase" id="RU368035"/>
    </source>
</evidence>
<feature type="transmembrane region" description="Helical" evidence="9">
    <location>
        <begin position="132"/>
        <end position="152"/>
    </location>
</feature>
<organism evidence="10 11">
    <name type="scientific">Hermetia illucens</name>
    <name type="common">Black soldier fly</name>
    <dbReference type="NCBI Taxonomy" id="343691"/>
    <lineage>
        <taxon>Eukaryota</taxon>
        <taxon>Metazoa</taxon>
        <taxon>Ecdysozoa</taxon>
        <taxon>Arthropoda</taxon>
        <taxon>Hexapoda</taxon>
        <taxon>Insecta</taxon>
        <taxon>Pterygota</taxon>
        <taxon>Neoptera</taxon>
        <taxon>Endopterygota</taxon>
        <taxon>Diptera</taxon>
        <taxon>Brachycera</taxon>
        <taxon>Stratiomyomorpha</taxon>
        <taxon>Stratiomyidae</taxon>
        <taxon>Hermetiinae</taxon>
        <taxon>Hermetia</taxon>
    </lineage>
</organism>